<keyword evidence="1" id="KW-1133">Transmembrane helix</keyword>
<feature type="transmembrane region" description="Helical" evidence="1">
    <location>
        <begin position="32"/>
        <end position="51"/>
    </location>
</feature>
<reference evidence="2" key="1">
    <citation type="journal article" date="2020" name="Stud. Mycol.">
        <title>101 Dothideomycetes genomes: a test case for predicting lifestyles and emergence of pathogens.</title>
        <authorList>
            <person name="Haridas S."/>
            <person name="Albert R."/>
            <person name="Binder M."/>
            <person name="Bloem J."/>
            <person name="Labutti K."/>
            <person name="Salamov A."/>
            <person name="Andreopoulos B."/>
            <person name="Baker S."/>
            <person name="Barry K."/>
            <person name="Bills G."/>
            <person name="Bluhm B."/>
            <person name="Cannon C."/>
            <person name="Castanera R."/>
            <person name="Culley D."/>
            <person name="Daum C."/>
            <person name="Ezra D."/>
            <person name="Gonzalez J."/>
            <person name="Henrissat B."/>
            <person name="Kuo A."/>
            <person name="Liang C."/>
            <person name="Lipzen A."/>
            <person name="Lutzoni F."/>
            <person name="Magnuson J."/>
            <person name="Mondo S."/>
            <person name="Nolan M."/>
            <person name="Ohm R."/>
            <person name="Pangilinan J."/>
            <person name="Park H.-J."/>
            <person name="Ramirez L."/>
            <person name="Alfaro M."/>
            <person name="Sun H."/>
            <person name="Tritt A."/>
            <person name="Yoshinaga Y."/>
            <person name="Zwiers L.-H."/>
            <person name="Turgeon B."/>
            <person name="Goodwin S."/>
            <person name="Spatafora J."/>
            <person name="Crous P."/>
            <person name="Grigoriev I."/>
        </authorList>
    </citation>
    <scope>NUCLEOTIDE SEQUENCE</scope>
    <source>
        <strain evidence="2">CBS 207.26</strain>
    </source>
</reference>
<accession>A0A6A6DY74</accession>
<dbReference type="OrthoDB" id="3220769at2759"/>
<keyword evidence="1" id="KW-0472">Membrane</keyword>
<organism evidence="2 3">
    <name type="scientific">Zopfia rhizophila CBS 207.26</name>
    <dbReference type="NCBI Taxonomy" id="1314779"/>
    <lineage>
        <taxon>Eukaryota</taxon>
        <taxon>Fungi</taxon>
        <taxon>Dikarya</taxon>
        <taxon>Ascomycota</taxon>
        <taxon>Pezizomycotina</taxon>
        <taxon>Dothideomycetes</taxon>
        <taxon>Dothideomycetes incertae sedis</taxon>
        <taxon>Zopfiaceae</taxon>
        <taxon>Zopfia</taxon>
    </lineage>
</organism>
<name>A0A6A6DY74_9PEZI</name>
<dbReference type="EMBL" id="ML994645">
    <property type="protein sequence ID" value="KAF2182930.1"/>
    <property type="molecule type" value="Genomic_DNA"/>
</dbReference>
<dbReference type="AlphaFoldDB" id="A0A6A6DY74"/>
<proteinExistence type="predicted"/>
<gene>
    <name evidence="2" type="ORF">K469DRAFT_690384</name>
</gene>
<keyword evidence="3" id="KW-1185">Reference proteome</keyword>
<protein>
    <submittedName>
        <fullName evidence="2">Uncharacterized protein</fullName>
    </submittedName>
</protein>
<evidence type="ECO:0000256" key="1">
    <source>
        <dbReference type="SAM" id="Phobius"/>
    </source>
</evidence>
<sequence length="279" mass="31671">MPGIHSFVRRLVEDELSYNLSRKYPYSKWFKLYVLLGSVVVLSSFTLFNLATNGFDKQLSIYLRRADMAKPDKVYRWWSWMDNSADAVARCDIVNNEGFFALELLVKYDTMVEYYGYIAVNNATTHASFWWGARLLNAYFVGTKYVMSGQLPDSKDTPISTRGTLGYHNKDTTTSMKDSKLFDSWFLFLDSGGGVSNSENTKPDNGEFYNNPSFSTSRPLTEGFFFAKIFRSLILVDLGNSIAPNLLLDPDLLQCALNPADDDFNRTPGAPLRNTTTRD</sequence>
<keyword evidence="1" id="KW-0812">Transmembrane</keyword>
<evidence type="ECO:0000313" key="2">
    <source>
        <dbReference type="EMBL" id="KAF2182930.1"/>
    </source>
</evidence>
<evidence type="ECO:0000313" key="3">
    <source>
        <dbReference type="Proteomes" id="UP000800200"/>
    </source>
</evidence>
<dbReference type="Proteomes" id="UP000800200">
    <property type="component" value="Unassembled WGS sequence"/>
</dbReference>